<feature type="transmembrane region" description="Helical" evidence="6">
    <location>
        <begin position="154"/>
        <end position="174"/>
    </location>
</feature>
<evidence type="ECO:0000256" key="3">
    <source>
        <dbReference type="ARBA" id="ARBA00022692"/>
    </source>
</evidence>
<dbReference type="Pfam" id="PF02653">
    <property type="entry name" value="BPD_transp_2"/>
    <property type="match status" value="1"/>
</dbReference>
<dbReference type="GO" id="GO:0005886">
    <property type="term" value="C:plasma membrane"/>
    <property type="evidence" value="ECO:0007669"/>
    <property type="project" value="UniProtKB-SubCell"/>
</dbReference>
<dbReference type="EMBL" id="QJJK01000003">
    <property type="protein sequence ID" value="PXW61998.1"/>
    <property type="molecule type" value="Genomic_DNA"/>
</dbReference>
<feature type="transmembrane region" description="Helical" evidence="6">
    <location>
        <begin position="241"/>
        <end position="266"/>
    </location>
</feature>
<evidence type="ECO:0000256" key="4">
    <source>
        <dbReference type="ARBA" id="ARBA00022989"/>
    </source>
</evidence>
<evidence type="ECO:0000256" key="1">
    <source>
        <dbReference type="ARBA" id="ARBA00004651"/>
    </source>
</evidence>
<feature type="transmembrane region" description="Helical" evidence="6">
    <location>
        <begin position="31"/>
        <end position="49"/>
    </location>
</feature>
<dbReference type="RefSeq" id="WP_110374262.1">
    <property type="nucleotide sequence ID" value="NZ_JAHBRY010000001.1"/>
</dbReference>
<gene>
    <name evidence="7" type="ORF">C7450_103520</name>
</gene>
<feature type="transmembrane region" description="Helical" evidence="6">
    <location>
        <begin position="278"/>
        <end position="300"/>
    </location>
</feature>
<dbReference type="AlphaFoldDB" id="A0A2V3UCV7"/>
<feature type="transmembrane region" description="Helical" evidence="6">
    <location>
        <begin position="56"/>
        <end position="73"/>
    </location>
</feature>
<dbReference type="InterPro" id="IPR001851">
    <property type="entry name" value="ABC_transp_permease"/>
</dbReference>
<evidence type="ECO:0000313" key="7">
    <source>
        <dbReference type="EMBL" id="PXW61998.1"/>
    </source>
</evidence>
<feature type="transmembrane region" description="Helical" evidence="6">
    <location>
        <begin position="106"/>
        <end position="125"/>
    </location>
</feature>
<dbReference type="Proteomes" id="UP000248021">
    <property type="component" value="Unassembled WGS sequence"/>
</dbReference>
<dbReference type="GO" id="GO:0015658">
    <property type="term" value="F:branched-chain amino acid transmembrane transporter activity"/>
    <property type="evidence" value="ECO:0007669"/>
    <property type="project" value="InterPro"/>
</dbReference>
<evidence type="ECO:0000256" key="2">
    <source>
        <dbReference type="ARBA" id="ARBA00022475"/>
    </source>
</evidence>
<keyword evidence="8" id="KW-1185">Reference proteome</keyword>
<evidence type="ECO:0000313" key="8">
    <source>
        <dbReference type="Proteomes" id="UP000248021"/>
    </source>
</evidence>
<evidence type="ECO:0000256" key="5">
    <source>
        <dbReference type="ARBA" id="ARBA00023136"/>
    </source>
</evidence>
<organism evidence="7 8">
    <name type="scientific">Chelatococcus asaccharovorans</name>
    <dbReference type="NCBI Taxonomy" id="28210"/>
    <lineage>
        <taxon>Bacteria</taxon>
        <taxon>Pseudomonadati</taxon>
        <taxon>Pseudomonadota</taxon>
        <taxon>Alphaproteobacteria</taxon>
        <taxon>Hyphomicrobiales</taxon>
        <taxon>Chelatococcaceae</taxon>
        <taxon>Chelatococcus</taxon>
    </lineage>
</organism>
<protein>
    <submittedName>
        <fullName evidence="7">Amino acid/amide ABC transporter membrane protein 2 (HAAT family)</fullName>
    </submittedName>
</protein>
<evidence type="ECO:0000256" key="6">
    <source>
        <dbReference type="SAM" id="Phobius"/>
    </source>
</evidence>
<reference evidence="7 8" key="1">
    <citation type="submission" date="2018-05" db="EMBL/GenBank/DDBJ databases">
        <title>Genomic Encyclopedia of Type Strains, Phase IV (KMG-IV): sequencing the most valuable type-strain genomes for metagenomic binning, comparative biology and taxonomic classification.</title>
        <authorList>
            <person name="Goeker M."/>
        </authorList>
    </citation>
    <scope>NUCLEOTIDE SEQUENCE [LARGE SCALE GENOMIC DNA]</scope>
    <source>
        <strain evidence="7 8">DSM 6462</strain>
    </source>
</reference>
<dbReference type="PANTHER" id="PTHR30482:SF20">
    <property type="entry name" value="HIGH-AFFINITY BRANCHED-CHAIN AMINO ACID TRANSPORT SYSTEM PERMEASE PROTEIN LIVM"/>
    <property type="match status" value="1"/>
</dbReference>
<dbReference type="PANTHER" id="PTHR30482">
    <property type="entry name" value="HIGH-AFFINITY BRANCHED-CHAIN AMINO ACID TRANSPORT SYSTEM PERMEASE"/>
    <property type="match status" value="1"/>
</dbReference>
<feature type="transmembrane region" description="Helical" evidence="6">
    <location>
        <begin position="207"/>
        <end position="229"/>
    </location>
</feature>
<comment type="subcellular location">
    <subcellularLocation>
        <location evidence="1">Cell membrane</location>
        <topology evidence="1">Multi-pass membrane protein</topology>
    </subcellularLocation>
</comment>
<proteinExistence type="predicted"/>
<keyword evidence="5 6" id="KW-0472">Membrane</keyword>
<sequence length="315" mass="33696">MNKLALPLFMIVMAALPQVVSEYQVYLLTLTVIWAIMALSMGLVLGYIGQINLGQIAFVAIAAYASTLLRLNFGLSFWLAAPIALAVVVGIAAIVGLITLRLRGPFFILVMLAFAEIVRLIIANWQEVTNGPLGLRGIAPPEPIFGVSFASKTAFYYLALVVLVVSLAALLRLVRSKTGRMLVAVREDEILAEFVGIPIMRQKVTGLCISAFVAGLGGILLGPFLTILAPSQFTLFASVDMIVMVVVGGVGTLAGPIIGAAFLTYIPELLSFANHFRPILMGVVLIVVTLFAPQGILGLLRGFKRTLAREARDGQ</sequence>
<keyword evidence="2" id="KW-1003">Cell membrane</keyword>
<accession>A0A2V3UCV7</accession>
<feature type="transmembrane region" description="Helical" evidence="6">
    <location>
        <begin position="79"/>
        <end position="99"/>
    </location>
</feature>
<dbReference type="CDD" id="cd06581">
    <property type="entry name" value="TM_PBP1_LivM_like"/>
    <property type="match status" value="1"/>
</dbReference>
<comment type="caution">
    <text evidence="7">The sequence shown here is derived from an EMBL/GenBank/DDBJ whole genome shotgun (WGS) entry which is preliminary data.</text>
</comment>
<keyword evidence="4 6" id="KW-1133">Transmembrane helix</keyword>
<name>A0A2V3UCV7_9HYPH</name>
<dbReference type="InterPro" id="IPR043428">
    <property type="entry name" value="LivM-like"/>
</dbReference>
<keyword evidence="3 6" id="KW-0812">Transmembrane</keyword>
<dbReference type="OrthoDB" id="9804361at2"/>